<sequence length="126" mass="13870">MGVNLLATSGDITLSWTSPVYPRLYSNDTSINPIGRPITEEEDSWLGSLVTIGATIGPFPYSFIGERFGRRIGLLCVAVPHIISYFTLAFARHIYLFYFGRIFGGFAMGGGYALLPMYIAEISEGF</sequence>
<dbReference type="PROSITE" id="PS50850">
    <property type="entry name" value="MFS"/>
    <property type="match status" value="1"/>
</dbReference>
<dbReference type="SUPFAM" id="SSF103473">
    <property type="entry name" value="MFS general substrate transporter"/>
    <property type="match status" value="1"/>
</dbReference>
<comment type="subcellular location">
    <subcellularLocation>
        <location evidence="1">Membrane</location>
        <topology evidence="1">Multi-pass membrane protein</topology>
    </subcellularLocation>
</comment>
<gene>
    <name evidence="7" type="ORF">NQ317_003809</name>
</gene>
<dbReference type="Pfam" id="PF00083">
    <property type="entry name" value="Sugar_tr"/>
    <property type="match status" value="1"/>
</dbReference>
<evidence type="ECO:0000256" key="4">
    <source>
        <dbReference type="ARBA" id="ARBA00023136"/>
    </source>
</evidence>
<dbReference type="InterPro" id="IPR020846">
    <property type="entry name" value="MFS_dom"/>
</dbReference>
<accession>A0ABQ9JH39</accession>
<comment type="caution">
    <text evidence="7">The sequence shown here is derived from an EMBL/GenBank/DDBJ whole genome shotgun (WGS) entry which is preliminary data.</text>
</comment>
<dbReference type="InterPro" id="IPR005828">
    <property type="entry name" value="MFS_sugar_transport-like"/>
</dbReference>
<evidence type="ECO:0000256" key="3">
    <source>
        <dbReference type="ARBA" id="ARBA00022989"/>
    </source>
</evidence>
<evidence type="ECO:0000313" key="8">
    <source>
        <dbReference type="Proteomes" id="UP001162164"/>
    </source>
</evidence>
<feature type="transmembrane region" description="Helical" evidence="5">
    <location>
        <begin position="97"/>
        <end position="120"/>
    </location>
</feature>
<evidence type="ECO:0000256" key="2">
    <source>
        <dbReference type="ARBA" id="ARBA00022692"/>
    </source>
</evidence>
<evidence type="ECO:0000259" key="6">
    <source>
        <dbReference type="PROSITE" id="PS50850"/>
    </source>
</evidence>
<dbReference type="Gene3D" id="1.20.1250.20">
    <property type="entry name" value="MFS general substrate transporter like domains"/>
    <property type="match status" value="1"/>
</dbReference>
<evidence type="ECO:0000313" key="7">
    <source>
        <dbReference type="EMBL" id="KAJ8977234.1"/>
    </source>
</evidence>
<dbReference type="PANTHER" id="PTHR48021:SF47">
    <property type="entry name" value="GH17672P"/>
    <property type="match status" value="1"/>
</dbReference>
<keyword evidence="8" id="KW-1185">Reference proteome</keyword>
<dbReference type="Proteomes" id="UP001162164">
    <property type="component" value="Unassembled WGS sequence"/>
</dbReference>
<dbReference type="InterPro" id="IPR036259">
    <property type="entry name" value="MFS_trans_sf"/>
</dbReference>
<proteinExistence type="predicted"/>
<feature type="domain" description="Major facilitator superfamily (MFS) profile" evidence="6">
    <location>
        <begin position="1"/>
        <end position="126"/>
    </location>
</feature>
<keyword evidence="4 5" id="KW-0472">Membrane</keyword>
<name>A0ABQ9JH39_9CUCU</name>
<evidence type="ECO:0000256" key="5">
    <source>
        <dbReference type="SAM" id="Phobius"/>
    </source>
</evidence>
<feature type="transmembrane region" description="Helical" evidence="5">
    <location>
        <begin position="72"/>
        <end position="91"/>
    </location>
</feature>
<keyword evidence="2 5" id="KW-0812">Transmembrane</keyword>
<protein>
    <recommendedName>
        <fullName evidence="6">Major facilitator superfamily (MFS) profile domain-containing protein</fullName>
    </recommendedName>
</protein>
<organism evidence="7 8">
    <name type="scientific">Molorchus minor</name>
    <dbReference type="NCBI Taxonomy" id="1323400"/>
    <lineage>
        <taxon>Eukaryota</taxon>
        <taxon>Metazoa</taxon>
        <taxon>Ecdysozoa</taxon>
        <taxon>Arthropoda</taxon>
        <taxon>Hexapoda</taxon>
        <taxon>Insecta</taxon>
        <taxon>Pterygota</taxon>
        <taxon>Neoptera</taxon>
        <taxon>Endopterygota</taxon>
        <taxon>Coleoptera</taxon>
        <taxon>Polyphaga</taxon>
        <taxon>Cucujiformia</taxon>
        <taxon>Chrysomeloidea</taxon>
        <taxon>Cerambycidae</taxon>
        <taxon>Lamiinae</taxon>
        <taxon>Monochamini</taxon>
        <taxon>Molorchus</taxon>
    </lineage>
</organism>
<dbReference type="EMBL" id="JAPWTJ010000570">
    <property type="protein sequence ID" value="KAJ8977234.1"/>
    <property type="molecule type" value="Genomic_DNA"/>
</dbReference>
<dbReference type="InterPro" id="IPR050549">
    <property type="entry name" value="MFS_Trehalose_Transporter"/>
</dbReference>
<keyword evidence="3 5" id="KW-1133">Transmembrane helix</keyword>
<evidence type="ECO:0000256" key="1">
    <source>
        <dbReference type="ARBA" id="ARBA00004141"/>
    </source>
</evidence>
<dbReference type="PANTHER" id="PTHR48021">
    <property type="match status" value="1"/>
</dbReference>
<reference evidence="7" key="1">
    <citation type="journal article" date="2023" name="Insect Mol. Biol.">
        <title>Genome sequencing provides insights into the evolution of gene families encoding plant cell wall-degrading enzymes in longhorned beetles.</title>
        <authorList>
            <person name="Shin N.R."/>
            <person name="Okamura Y."/>
            <person name="Kirsch R."/>
            <person name="Pauchet Y."/>
        </authorList>
    </citation>
    <scope>NUCLEOTIDE SEQUENCE</scope>
    <source>
        <strain evidence="7">MMC_N1</strain>
    </source>
</reference>